<evidence type="ECO:0000313" key="1">
    <source>
        <dbReference type="EMBL" id="KAA9374659.1"/>
    </source>
</evidence>
<sequence length="89" mass="10077">MIRRLFYMSLGAYLAVWAMRKLQSLRPDHVARRTAGRAAALADQLRDFAGEVRHLSASRETQLRAELGLDTVDDTTTGNNRIYDVKDGR</sequence>
<reference evidence="1 2" key="1">
    <citation type="submission" date="2019-09" db="EMBL/GenBank/DDBJ databases">
        <title>Screening of Novel Bioactive Compounds from Soil-Associated.</title>
        <authorList>
            <person name="Gong X."/>
        </authorList>
    </citation>
    <scope>NUCLEOTIDE SEQUENCE [LARGE SCALE GENOMIC DNA]</scope>
    <source>
        <strain evidence="1 2">Gxj-6</strain>
    </source>
</reference>
<gene>
    <name evidence="1" type="ORF">F5972_30985</name>
</gene>
<evidence type="ECO:0000313" key="2">
    <source>
        <dbReference type="Proteomes" id="UP000327011"/>
    </source>
</evidence>
<organism evidence="1 2">
    <name type="scientific">Microbispora cellulosiformans</name>
    <dbReference type="NCBI Taxonomy" id="2614688"/>
    <lineage>
        <taxon>Bacteria</taxon>
        <taxon>Bacillati</taxon>
        <taxon>Actinomycetota</taxon>
        <taxon>Actinomycetes</taxon>
        <taxon>Streptosporangiales</taxon>
        <taxon>Streptosporangiaceae</taxon>
        <taxon>Microbispora</taxon>
    </lineage>
</organism>
<proteinExistence type="predicted"/>
<dbReference type="RefSeq" id="WP_150938642.1">
    <property type="nucleotide sequence ID" value="NZ_VYTZ01000015.1"/>
</dbReference>
<name>A0A5J5JW20_9ACTN</name>
<keyword evidence="2" id="KW-1185">Reference proteome</keyword>
<dbReference type="AlphaFoldDB" id="A0A5J5JW20"/>
<protein>
    <submittedName>
        <fullName evidence="1">Uncharacterized protein</fullName>
    </submittedName>
</protein>
<dbReference type="Proteomes" id="UP000327011">
    <property type="component" value="Unassembled WGS sequence"/>
</dbReference>
<comment type="caution">
    <text evidence="1">The sequence shown here is derived from an EMBL/GenBank/DDBJ whole genome shotgun (WGS) entry which is preliminary data.</text>
</comment>
<accession>A0A5J5JW20</accession>
<dbReference type="EMBL" id="VYTZ01000015">
    <property type="protein sequence ID" value="KAA9374659.1"/>
    <property type="molecule type" value="Genomic_DNA"/>
</dbReference>